<dbReference type="EMBL" id="PCSR01000033">
    <property type="protein sequence ID" value="PIP53346.1"/>
    <property type="molecule type" value="Genomic_DNA"/>
</dbReference>
<evidence type="ECO:0000313" key="2">
    <source>
        <dbReference type="EMBL" id="PIP53346.1"/>
    </source>
</evidence>
<comment type="similarity">
    <text evidence="1">Belongs to the short-chain dehydrogenases/reductases (SDR) family.</text>
</comment>
<sequence>MELNGKNVLITGASGGIGKAIADTFIKHGCKVILHYNSNPIQSDYFTVKADISKKEEIKLMFNKIEEKYGHLDILINTVGIEETYEDQLDTNNWQKTFQVNLFGTVECVKYTLNMMQKGLIVNITSIMGNQGIVGLESLAYSISKAALQKFSENLSLMLAPNIRVVSISPGYTITPIWDMFSKEQKAEAIKSVPIKRFIKPEEVAKFITSVAENDAITGTNFTIAGGFNLKNII</sequence>
<name>A0A2H0B6S0_9BACT</name>
<dbReference type="CDD" id="cd05233">
    <property type="entry name" value="SDR_c"/>
    <property type="match status" value="1"/>
</dbReference>
<dbReference type="FunFam" id="3.40.50.720:FF:000084">
    <property type="entry name" value="Short-chain dehydrogenase reductase"/>
    <property type="match status" value="1"/>
</dbReference>
<gene>
    <name evidence="2" type="ORF">COX08_01425</name>
</gene>
<dbReference type="PANTHER" id="PTHR42760">
    <property type="entry name" value="SHORT-CHAIN DEHYDROGENASES/REDUCTASES FAMILY MEMBER"/>
    <property type="match status" value="1"/>
</dbReference>
<dbReference type="AlphaFoldDB" id="A0A2H0B6S0"/>
<dbReference type="InterPro" id="IPR036291">
    <property type="entry name" value="NAD(P)-bd_dom_sf"/>
</dbReference>
<evidence type="ECO:0000313" key="3">
    <source>
        <dbReference type="Proteomes" id="UP000229459"/>
    </source>
</evidence>
<evidence type="ECO:0000256" key="1">
    <source>
        <dbReference type="ARBA" id="ARBA00006484"/>
    </source>
</evidence>
<dbReference type="PRINTS" id="PR00080">
    <property type="entry name" value="SDRFAMILY"/>
</dbReference>
<dbReference type="InterPro" id="IPR002347">
    <property type="entry name" value="SDR_fam"/>
</dbReference>
<dbReference type="PRINTS" id="PR00081">
    <property type="entry name" value="GDHRDH"/>
</dbReference>
<comment type="caution">
    <text evidence="2">The sequence shown here is derived from an EMBL/GenBank/DDBJ whole genome shotgun (WGS) entry which is preliminary data.</text>
</comment>
<organism evidence="2 3">
    <name type="scientific">Candidatus Beckwithbacteria bacterium CG23_combo_of_CG06-09_8_20_14_all_34_8</name>
    <dbReference type="NCBI Taxonomy" id="1974497"/>
    <lineage>
        <taxon>Bacteria</taxon>
        <taxon>Candidatus Beckwithiibacteriota</taxon>
    </lineage>
</organism>
<dbReference type="SUPFAM" id="SSF51735">
    <property type="entry name" value="NAD(P)-binding Rossmann-fold domains"/>
    <property type="match status" value="1"/>
</dbReference>
<dbReference type="Pfam" id="PF13561">
    <property type="entry name" value="adh_short_C2"/>
    <property type="match status" value="1"/>
</dbReference>
<dbReference type="Gene3D" id="3.40.50.720">
    <property type="entry name" value="NAD(P)-binding Rossmann-like Domain"/>
    <property type="match status" value="1"/>
</dbReference>
<accession>A0A2H0B6S0</accession>
<proteinExistence type="inferred from homology"/>
<protein>
    <submittedName>
        <fullName evidence="2">3-oxoacyl-ACP reductase</fullName>
    </submittedName>
</protein>
<reference evidence="2 3" key="1">
    <citation type="submission" date="2017-09" db="EMBL/GenBank/DDBJ databases">
        <title>Depth-based differentiation of microbial function through sediment-hosted aquifers and enrichment of novel symbionts in the deep terrestrial subsurface.</title>
        <authorList>
            <person name="Probst A.J."/>
            <person name="Ladd B."/>
            <person name="Jarett J.K."/>
            <person name="Geller-Mcgrath D.E."/>
            <person name="Sieber C.M."/>
            <person name="Emerson J.B."/>
            <person name="Anantharaman K."/>
            <person name="Thomas B.C."/>
            <person name="Malmstrom R."/>
            <person name="Stieglmeier M."/>
            <person name="Klingl A."/>
            <person name="Woyke T."/>
            <person name="Ryan C.M."/>
            <person name="Banfield J.F."/>
        </authorList>
    </citation>
    <scope>NUCLEOTIDE SEQUENCE [LARGE SCALE GENOMIC DNA]</scope>
    <source>
        <strain evidence="2">CG23_combo_of_CG06-09_8_20_14_all_34_8</strain>
    </source>
</reference>
<dbReference type="Proteomes" id="UP000229459">
    <property type="component" value="Unassembled WGS sequence"/>
</dbReference>
<dbReference type="GO" id="GO:0016616">
    <property type="term" value="F:oxidoreductase activity, acting on the CH-OH group of donors, NAD or NADP as acceptor"/>
    <property type="evidence" value="ECO:0007669"/>
    <property type="project" value="TreeGrafter"/>
</dbReference>